<comment type="caution">
    <text evidence="2">The sequence shown here is derived from an EMBL/GenBank/DDBJ whole genome shotgun (WGS) entry which is preliminary data.</text>
</comment>
<name>A0ABQ9WA66_SAGOE</name>
<accession>A0ABQ9WA66</accession>
<organism evidence="2 3">
    <name type="scientific">Saguinus oedipus</name>
    <name type="common">Cotton-top tamarin</name>
    <name type="synonym">Oedipomidas oedipus</name>
    <dbReference type="NCBI Taxonomy" id="9490"/>
    <lineage>
        <taxon>Eukaryota</taxon>
        <taxon>Metazoa</taxon>
        <taxon>Chordata</taxon>
        <taxon>Craniata</taxon>
        <taxon>Vertebrata</taxon>
        <taxon>Euteleostomi</taxon>
        <taxon>Mammalia</taxon>
        <taxon>Eutheria</taxon>
        <taxon>Euarchontoglires</taxon>
        <taxon>Primates</taxon>
        <taxon>Haplorrhini</taxon>
        <taxon>Platyrrhini</taxon>
        <taxon>Cebidae</taxon>
        <taxon>Callitrichinae</taxon>
        <taxon>Saguinus</taxon>
    </lineage>
</organism>
<protein>
    <submittedName>
        <fullName evidence="2">Netrin receptor unc5a</fullName>
    </submittedName>
</protein>
<gene>
    <name evidence="2" type="primary">UNC5A_2</name>
    <name evidence="2" type="ORF">P7K49_005388</name>
</gene>
<keyword evidence="1" id="KW-0812">Transmembrane</keyword>
<sequence length="216" mass="22889">MCVTGLALALHPYPGCLALPGLDAQKGHTASYTPAPTKAALSPAAASGPEDVALYVGLIAVAVCLVLLLLVLILVYCRKKEGLDSDVADSSILTSGFQPVSIKPSKADNPHLLTIQPDLSTTTTTYQGSLCPRQDGPSPKFQLTNGHLLSPLGGGRHTLHHSSPTSEAEEFVSRLSTQTYFRSLPRGTSNMTYGTFNFLGGRLMIPNTGRKHPRVP</sequence>
<evidence type="ECO:0000313" key="3">
    <source>
        <dbReference type="Proteomes" id="UP001266305"/>
    </source>
</evidence>
<evidence type="ECO:0000256" key="1">
    <source>
        <dbReference type="SAM" id="Phobius"/>
    </source>
</evidence>
<dbReference type="PANTHER" id="PTHR12582:SF4">
    <property type="entry name" value="NETRIN RECEPTOR UNC5A"/>
    <property type="match status" value="1"/>
</dbReference>
<keyword evidence="1" id="KW-0472">Membrane</keyword>
<reference evidence="2 3" key="1">
    <citation type="submission" date="2023-05" db="EMBL/GenBank/DDBJ databases">
        <title>B98-5 Cell Line De Novo Hybrid Assembly: An Optical Mapping Approach.</title>
        <authorList>
            <person name="Kananen K."/>
            <person name="Auerbach J.A."/>
            <person name="Kautto E."/>
            <person name="Blachly J.S."/>
        </authorList>
    </citation>
    <scope>NUCLEOTIDE SEQUENCE [LARGE SCALE GENOMIC DNA]</scope>
    <source>
        <strain evidence="2">B95-8</strain>
        <tissue evidence="2">Cell line</tissue>
    </source>
</reference>
<proteinExistence type="predicted"/>
<dbReference type="EMBL" id="JASSZA010000002">
    <property type="protein sequence ID" value="KAK2118501.1"/>
    <property type="molecule type" value="Genomic_DNA"/>
</dbReference>
<dbReference type="PANTHER" id="PTHR12582">
    <property type="entry name" value="NETRIN RECEPTOR UNC5"/>
    <property type="match status" value="1"/>
</dbReference>
<keyword evidence="3" id="KW-1185">Reference proteome</keyword>
<dbReference type="Proteomes" id="UP001266305">
    <property type="component" value="Unassembled WGS sequence"/>
</dbReference>
<keyword evidence="2" id="KW-0675">Receptor</keyword>
<evidence type="ECO:0000313" key="2">
    <source>
        <dbReference type="EMBL" id="KAK2118501.1"/>
    </source>
</evidence>
<dbReference type="InterPro" id="IPR037936">
    <property type="entry name" value="UNC5A-D"/>
</dbReference>
<feature type="transmembrane region" description="Helical" evidence="1">
    <location>
        <begin position="52"/>
        <end position="76"/>
    </location>
</feature>
<keyword evidence="1" id="KW-1133">Transmembrane helix</keyword>